<name>A0ABR1FIK0_AURAN</name>
<keyword evidence="3" id="KW-1185">Reference proteome</keyword>
<feature type="compositionally biased region" description="Low complexity" evidence="1">
    <location>
        <begin position="135"/>
        <end position="155"/>
    </location>
</feature>
<comment type="caution">
    <text evidence="2">The sequence shown here is derived from an EMBL/GenBank/DDBJ whole genome shotgun (WGS) entry which is preliminary data.</text>
</comment>
<reference evidence="2 3" key="1">
    <citation type="submission" date="2024-03" db="EMBL/GenBank/DDBJ databases">
        <title>Aureococcus anophagefferens CCMP1851 and Kratosvirus quantuckense: Draft genome of a second virus-susceptible host strain in the model system.</title>
        <authorList>
            <person name="Chase E."/>
            <person name="Truchon A.R."/>
            <person name="Schepens W."/>
            <person name="Wilhelm S.W."/>
        </authorList>
    </citation>
    <scope>NUCLEOTIDE SEQUENCE [LARGE SCALE GENOMIC DNA]</scope>
    <source>
        <strain evidence="2 3">CCMP1851</strain>
    </source>
</reference>
<feature type="region of interest" description="Disordered" evidence="1">
    <location>
        <begin position="122"/>
        <end position="185"/>
    </location>
</feature>
<protein>
    <recommendedName>
        <fullName evidence="4">PH domain-containing protein</fullName>
    </recommendedName>
</protein>
<proteinExistence type="predicted"/>
<evidence type="ECO:0000313" key="3">
    <source>
        <dbReference type="Proteomes" id="UP001363151"/>
    </source>
</evidence>
<evidence type="ECO:0008006" key="4">
    <source>
        <dbReference type="Google" id="ProtNLM"/>
    </source>
</evidence>
<dbReference type="Proteomes" id="UP001363151">
    <property type="component" value="Unassembled WGS sequence"/>
</dbReference>
<sequence length="413" mass="44149">MILQGELLLRTKKKSELSWARGFFVLAVEDRTLFCFGPGGPGLERPRCVVRLSGARVSRVAADDALYKFTIARGSLASRCGELWSRTIACACVAAGALAQYGYVRCAASLLGATGALSAATPLAPRRRRQPLAPPRCCSARDPPSRPRPGAGPSRPASPGPRPRGPCRRPRAGGPRGRYFSLGDAPAEPWSGDDLVSVARRRADDGFVLSPAYAGGCAESLSGRLRVSAKERWDGAEAAKFVDVSARALDDLRGLGPAAKAWDDGAPSGRRRRRLRALGRRHACQGLLDDADAPWRPWGRALQDARPTYGRRYWSSSRARDVRPSARASYLDDRVKVFASEPPLFELVAADLLLHGDGDGAHPPPGADAAGGAPAPRRGSTPPTTRRTCASRAALDASTRRPRAARRRPSPSS</sequence>
<dbReference type="EMBL" id="JBBJCI010000416">
    <property type="protein sequence ID" value="KAK7231425.1"/>
    <property type="molecule type" value="Genomic_DNA"/>
</dbReference>
<feature type="region of interest" description="Disordered" evidence="1">
    <location>
        <begin position="356"/>
        <end position="413"/>
    </location>
</feature>
<feature type="compositionally biased region" description="Basic residues" evidence="1">
    <location>
        <begin position="400"/>
        <end position="413"/>
    </location>
</feature>
<gene>
    <name evidence="2" type="ORF">SO694_00072178</name>
</gene>
<evidence type="ECO:0000313" key="2">
    <source>
        <dbReference type="EMBL" id="KAK7231425.1"/>
    </source>
</evidence>
<evidence type="ECO:0000256" key="1">
    <source>
        <dbReference type="SAM" id="MobiDB-lite"/>
    </source>
</evidence>
<feature type="compositionally biased region" description="Low complexity" evidence="1">
    <location>
        <begin position="367"/>
        <end position="388"/>
    </location>
</feature>
<organism evidence="2 3">
    <name type="scientific">Aureococcus anophagefferens</name>
    <name type="common">Harmful bloom alga</name>
    <dbReference type="NCBI Taxonomy" id="44056"/>
    <lineage>
        <taxon>Eukaryota</taxon>
        <taxon>Sar</taxon>
        <taxon>Stramenopiles</taxon>
        <taxon>Ochrophyta</taxon>
        <taxon>Pelagophyceae</taxon>
        <taxon>Pelagomonadales</taxon>
        <taxon>Pelagomonadaceae</taxon>
        <taxon>Aureococcus</taxon>
    </lineage>
</organism>
<accession>A0ABR1FIK0</accession>